<proteinExistence type="predicted"/>
<feature type="domain" description="RNase III" evidence="2">
    <location>
        <begin position="24"/>
        <end position="134"/>
    </location>
</feature>
<sequence>MEAKLKNILKLGVTEEVANSVVANNSKIFAAAFTTADYDPKFNYEFFEQLGDLTINKFIVSYMSRRFPQLRNRNGVNVLATLRISYGSKNVLSGLSSKYGLDKLVRMTREESLDKTKSRLSVFEDVFEALFGAIEFVFDRDNFPGMGYVFCYRILTAMFDDLDVKIDYESLVDAKTRLNELKAEHKFSLTYRDSRDEASGMFRSTAVIDASRRGRARATLRRARRSRRRSARSTGSGVRAASPRRCRNVPGARRLQLVNKNIFYYYTSLAMFNLKADFQI</sequence>
<dbReference type="InterPro" id="IPR000999">
    <property type="entry name" value="RNase_III_dom"/>
</dbReference>
<evidence type="ECO:0000256" key="1">
    <source>
        <dbReference type="SAM" id="MobiDB-lite"/>
    </source>
</evidence>
<name>Q9DSW1_9VIRU</name>
<accession>Q9DSW1</accession>
<feature type="region of interest" description="Disordered" evidence="1">
    <location>
        <begin position="219"/>
        <end position="245"/>
    </location>
</feature>
<evidence type="ECO:0000313" key="3">
    <source>
        <dbReference type="EMBL" id="CAC19124.1"/>
    </source>
</evidence>
<dbReference type="GO" id="GO:0004525">
    <property type="term" value="F:ribonuclease III activity"/>
    <property type="evidence" value="ECO:0007669"/>
    <property type="project" value="InterPro"/>
</dbReference>
<dbReference type="EMBL" id="AJ279812">
    <property type="protein sequence ID" value="CAC19124.1"/>
    <property type="molecule type" value="Genomic_DNA"/>
</dbReference>
<dbReference type="Pfam" id="PF00636">
    <property type="entry name" value="Ribonuclease_3"/>
    <property type="match status" value="1"/>
</dbReference>
<reference evidence="3" key="1">
    <citation type="journal article" date="2000" name="J. Gen. Virol.">
        <title>Phylogenetic position of the Diadromus pulchellus ascovirus DNA polymerase among viruses with large double-stranded DNA genomes.</title>
        <authorList>
            <person name="Stasiak K."/>
            <person name="Demattei M.V."/>
            <person name="Federici B.A."/>
            <person name="Bigot Y."/>
        </authorList>
    </citation>
    <scope>NUCLEOTIDE SEQUENCE</scope>
</reference>
<organism evidence="3">
    <name type="scientific">Diadromus pulchellus ascovirus 4a</name>
    <dbReference type="NCBI Taxonomy" id="158683"/>
    <lineage>
        <taxon>Viruses</taxon>
        <taxon>Varidnaviria</taxon>
        <taxon>Bamfordvirae</taxon>
        <taxon>Nucleocytoviricota</taxon>
        <taxon>Megaviricetes</taxon>
        <taxon>Pimascovirales</taxon>
        <taxon>Pimascovirales incertae sedis</taxon>
        <taxon>Ascoviridae</taxon>
        <taxon>Toursvirus</taxon>
        <taxon>Toursvirus dptv1a</taxon>
    </lineage>
</organism>
<dbReference type="SUPFAM" id="SSF69065">
    <property type="entry name" value="RNase III domain-like"/>
    <property type="match status" value="1"/>
</dbReference>
<dbReference type="CDD" id="cd00593">
    <property type="entry name" value="RIBOc"/>
    <property type="match status" value="1"/>
</dbReference>
<feature type="compositionally biased region" description="Low complexity" evidence="1">
    <location>
        <begin position="232"/>
        <end position="241"/>
    </location>
</feature>
<dbReference type="SMART" id="SM00535">
    <property type="entry name" value="RIBOc"/>
    <property type="match status" value="1"/>
</dbReference>
<evidence type="ECO:0000259" key="2">
    <source>
        <dbReference type="PROSITE" id="PS50142"/>
    </source>
</evidence>
<dbReference type="PROSITE" id="PS50142">
    <property type="entry name" value="RNASE_3_2"/>
    <property type="match status" value="1"/>
</dbReference>
<dbReference type="GO" id="GO:0006396">
    <property type="term" value="P:RNA processing"/>
    <property type="evidence" value="ECO:0007669"/>
    <property type="project" value="InterPro"/>
</dbReference>
<protein>
    <submittedName>
        <fullName evidence="3">CIV iridoviral protein homologue</fullName>
    </submittedName>
</protein>
<feature type="compositionally biased region" description="Basic residues" evidence="1">
    <location>
        <begin position="219"/>
        <end position="231"/>
    </location>
</feature>
<dbReference type="Gene3D" id="1.10.1520.10">
    <property type="entry name" value="Ribonuclease III domain"/>
    <property type="match status" value="1"/>
</dbReference>
<dbReference type="InterPro" id="IPR036389">
    <property type="entry name" value="RNase_III_sf"/>
</dbReference>